<keyword evidence="2" id="KW-1185">Reference proteome</keyword>
<reference evidence="1 2" key="1">
    <citation type="submission" date="2016-11" db="EMBL/GenBank/DDBJ databases">
        <authorList>
            <person name="Jaros S."/>
            <person name="Januszkiewicz K."/>
            <person name="Wedrychowicz H."/>
        </authorList>
    </citation>
    <scope>NUCLEOTIDE SEQUENCE [LARGE SCALE GENOMIC DNA]</scope>
    <source>
        <strain evidence="1 2">DSM 15930</strain>
    </source>
</reference>
<organism evidence="1 2">
    <name type="scientific">Anaerosporobacter mobilis DSM 15930</name>
    <dbReference type="NCBI Taxonomy" id="1120996"/>
    <lineage>
        <taxon>Bacteria</taxon>
        <taxon>Bacillati</taxon>
        <taxon>Bacillota</taxon>
        <taxon>Clostridia</taxon>
        <taxon>Lachnospirales</taxon>
        <taxon>Lachnospiraceae</taxon>
        <taxon>Anaerosporobacter</taxon>
    </lineage>
</organism>
<evidence type="ECO:0000313" key="1">
    <source>
        <dbReference type="EMBL" id="SHM38737.1"/>
    </source>
</evidence>
<sequence>MDDIMNNSEGLFEIANLIELEKAKAGRTGAYQVPMPIVYETNVAISIPSGFSRDGSKPITWEISIDRHTLKAIPYAVSVPASIIVEEGSEAVNTMVNMYQVRLMGMLYYNVVLGNFVANAAAYSDGRAIFAANGGIAVNMVIGYVSNIRDIRSDLIDNIVFDVVDYRATLIKQDESIIYNPLNREAFYSEFDGSSDMVCILPFSVFITVNPVIS</sequence>
<name>A0A1M7IE72_9FIRM</name>
<dbReference type="AlphaFoldDB" id="A0A1M7IE72"/>
<accession>A0A1M7IE72</accession>
<evidence type="ECO:0000313" key="2">
    <source>
        <dbReference type="Proteomes" id="UP000184038"/>
    </source>
</evidence>
<dbReference type="RefSeq" id="WP_073286290.1">
    <property type="nucleotide sequence ID" value="NZ_FRCP01000009.1"/>
</dbReference>
<dbReference type="Proteomes" id="UP000184038">
    <property type="component" value="Unassembled WGS sequence"/>
</dbReference>
<gene>
    <name evidence="1" type="ORF">SAMN02746066_01800</name>
</gene>
<proteinExistence type="predicted"/>
<dbReference type="EMBL" id="FRCP01000009">
    <property type="protein sequence ID" value="SHM38737.1"/>
    <property type="molecule type" value="Genomic_DNA"/>
</dbReference>
<dbReference type="STRING" id="1120996.SAMN02746066_01800"/>
<protein>
    <submittedName>
        <fullName evidence="1">Uncharacterized protein</fullName>
    </submittedName>
</protein>